<gene>
    <name evidence="1" type="ORF">JG687_00015848</name>
</gene>
<evidence type="ECO:0000313" key="2">
    <source>
        <dbReference type="Proteomes" id="UP000688947"/>
    </source>
</evidence>
<accession>A0A8T1TTL1</accession>
<name>A0A8T1TTL1_9STRA</name>
<proteinExistence type="predicted"/>
<dbReference type="Proteomes" id="UP000688947">
    <property type="component" value="Unassembled WGS sequence"/>
</dbReference>
<dbReference type="AlphaFoldDB" id="A0A8T1TTL1"/>
<organism evidence="1 2">
    <name type="scientific">Phytophthora cactorum</name>
    <dbReference type="NCBI Taxonomy" id="29920"/>
    <lineage>
        <taxon>Eukaryota</taxon>
        <taxon>Sar</taxon>
        <taxon>Stramenopiles</taxon>
        <taxon>Oomycota</taxon>
        <taxon>Peronosporomycetes</taxon>
        <taxon>Peronosporales</taxon>
        <taxon>Peronosporaceae</taxon>
        <taxon>Phytophthora</taxon>
    </lineage>
</organism>
<comment type="caution">
    <text evidence="1">The sequence shown here is derived from an EMBL/GenBank/DDBJ whole genome shotgun (WGS) entry which is preliminary data.</text>
</comment>
<sequence length="155" mass="17379">MHVFTRIYLLSVSPCQGRRGKLPEGSLGRRVLEREHGLCVLDKVPTRATRPATIRSTWACVCLCIIGCHVVRTGISVDGRKGKVWPVRRDGLFEVDRGEGDVLRILTWFDFEDKDVGWKVPSGLIRSVRLRRQAGWHCYSGSVLANAPRTHGVTS</sequence>
<evidence type="ECO:0000313" key="1">
    <source>
        <dbReference type="EMBL" id="KAG6947836.1"/>
    </source>
</evidence>
<protein>
    <submittedName>
        <fullName evidence="1">Uncharacterized protein</fullName>
    </submittedName>
</protein>
<dbReference type="EMBL" id="JAENGZ010001476">
    <property type="protein sequence ID" value="KAG6947836.1"/>
    <property type="molecule type" value="Genomic_DNA"/>
</dbReference>
<reference evidence="1" key="1">
    <citation type="submission" date="2021-01" db="EMBL/GenBank/DDBJ databases">
        <title>Phytophthora aleatoria, a newly-described species from Pinus radiata is distinct from Phytophthora cactorum isolates based on comparative genomics.</title>
        <authorList>
            <person name="Mcdougal R."/>
            <person name="Panda P."/>
            <person name="Williams N."/>
            <person name="Studholme D.J."/>
        </authorList>
    </citation>
    <scope>NUCLEOTIDE SEQUENCE</scope>
    <source>
        <strain evidence="1">NZFS 3830</strain>
    </source>
</reference>